<dbReference type="InterPro" id="IPR054337">
    <property type="entry name" value="Mtrc-MtrF-like_dom_II/IV"/>
</dbReference>
<comment type="caution">
    <text evidence="4">The sequence shown here is derived from an EMBL/GenBank/DDBJ whole genome shotgun (WGS) entry which is preliminary data.</text>
</comment>
<evidence type="ECO:0000256" key="1">
    <source>
        <dbReference type="SAM" id="MobiDB-lite"/>
    </source>
</evidence>
<dbReference type="SUPFAM" id="SSF48695">
    <property type="entry name" value="Multiheme cytochromes"/>
    <property type="match status" value="1"/>
</dbReference>
<proteinExistence type="predicted"/>
<keyword evidence="5" id="KW-1185">Reference proteome</keyword>
<feature type="domain" description="OmcA-like N-terminal" evidence="2">
    <location>
        <begin position="78"/>
        <end position="221"/>
    </location>
</feature>
<dbReference type="RefSeq" id="WP_149612927.1">
    <property type="nucleotide sequence ID" value="NZ_VTUX01000010.1"/>
</dbReference>
<name>A0A5B0WN98_9GAMM</name>
<evidence type="ECO:0000313" key="4">
    <source>
        <dbReference type="EMBL" id="KAA1188462.1"/>
    </source>
</evidence>
<feature type="compositionally biased region" description="Pro residues" evidence="1">
    <location>
        <begin position="34"/>
        <end position="51"/>
    </location>
</feature>
<dbReference type="EMBL" id="VTUX01000010">
    <property type="protein sequence ID" value="KAA1188462.1"/>
    <property type="molecule type" value="Genomic_DNA"/>
</dbReference>
<protein>
    <submittedName>
        <fullName evidence="4">OmcA/MtrC family decaheme c-type cytochrome</fullName>
    </submittedName>
</protein>
<organism evidence="4 5">
    <name type="scientific">Pseudohalioglobus sediminis</name>
    <dbReference type="NCBI Taxonomy" id="2606449"/>
    <lineage>
        <taxon>Bacteria</taxon>
        <taxon>Pseudomonadati</taxon>
        <taxon>Pseudomonadota</taxon>
        <taxon>Gammaproteobacteria</taxon>
        <taxon>Cellvibrionales</taxon>
        <taxon>Halieaceae</taxon>
        <taxon>Pseudohalioglobus</taxon>
    </lineage>
</organism>
<accession>A0A5B0WN98</accession>
<dbReference type="PROSITE" id="PS51257">
    <property type="entry name" value="PROKAR_LIPOPROTEIN"/>
    <property type="match status" value="1"/>
</dbReference>
<evidence type="ECO:0000259" key="2">
    <source>
        <dbReference type="Pfam" id="PF22112"/>
    </source>
</evidence>
<dbReference type="AlphaFoldDB" id="A0A5B0WN98"/>
<gene>
    <name evidence="4" type="ORF">F0M18_18390</name>
</gene>
<dbReference type="InterPro" id="IPR036280">
    <property type="entry name" value="Multihaem_cyt_sf"/>
</dbReference>
<dbReference type="InterPro" id="IPR054336">
    <property type="entry name" value="OmcA-like_N"/>
</dbReference>
<feature type="domain" description="Outer membrane cytochrome MtrC/MtrF-like" evidence="3">
    <location>
        <begin position="553"/>
        <end position="755"/>
    </location>
</feature>
<evidence type="ECO:0000313" key="5">
    <source>
        <dbReference type="Proteomes" id="UP000323708"/>
    </source>
</evidence>
<dbReference type="Pfam" id="PF22112">
    <property type="entry name" value="OmcA-like_N"/>
    <property type="match status" value="1"/>
</dbReference>
<dbReference type="Pfam" id="PF22113">
    <property type="entry name" value="Mtrc-MtrF_II-IV_dom"/>
    <property type="match status" value="2"/>
</dbReference>
<sequence length="757" mass="79354">MGTLTRNWITAAMLGLLVACGGGGGGDRASGVEPGPPPGGGNPPIPPPVVPEPGEAPYAEQEVLLATITEVSLNGSNQPVVQFQLTNEQGAAIVDLEAGNVRFVVSKLQGSPLGNLTGSWQSYVNRIETAGSVGPGTEDKLQATYEREEANFVNNGDGTYQYTFATDISNLPADILAQAETEGLDLSYEADRTHRVAMQFDGNPNTTANPVYDWVPATGATDGIFKMDIAATANCNNCHDPLAIHGGNRQEMQYCVTCHNAGSTDANSGNSVDMKVMIHKLHMGANLPSVQAGGEYAIWGFRDSKHDYSMLHYPQDIRNCVNCHAGTGTGAGRDDLVLTAQGDNWAEVASGAACGSCHDGEGAQRHISGQEEANCSSCHSQGGPAGSIAQSHVNLVTEAAKSFAAEITDVRNTMPGENPQVTFRISNPLTDEDYDIKNDPVFEPFGVRVGIAWNTTDYTNTGNGGDNASNAQSDAILASTDNGDGTYTVTMPVAIPDGSLAPGIAASGSGAATIEGHPVADVDGDGEADNIPLTNVHAFFSIDEADGNPVARRQSVELASCNSCHSSLVFHGSNRTDDIDGCVTCHNPRNTDKRVREIAMDPPTDGKDEESIDFKTMVHAIHAAGMRENALEVVGFRGFSTHRYTEEQVHYPGDLTNCTACHTDSGYTLPLADGVLGTTIDTGDDRADPGDDTVVTPVSAVCSSCHDDQVALSHMSSNGGNFATTQAAIDAGEVVEECSVCHGEGRSADVSAVHNPR</sequence>
<feature type="domain" description="Outer membrane cytochrome MtrC/MtrF-like" evidence="3">
    <location>
        <begin position="229"/>
        <end position="392"/>
    </location>
</feature>
<dbReference type="InterPro" id="IPR020014">
    <property type="entry name" value="Decahaem_cyt-c_OmcA/MtrC"/>
</dbReference>
<dbReference type="Proteomes" id="UP000323708">
    <property type="component" value="Unassembled WGS sequence"/>
</dbReference>
<feature type="region of interest" description="Disordered" evidence="1">
    <location>
        <begin position="25"/>
        <end position="55"/>
    </location>
</feature>
<dbReference type="NCBIfam" id="TIGR03507">
    <property type="entry name" value="decahem_SO1788"/>
    <property type="match status" value="1"/>
</dbReference>
<evidence type="ECO:0000259" key="3">
    <source>
        <dbReference type="Pfam" id="PF22113"/>
    </source>
</evidence>
<dbReference type="Gene3D" id="3.90.10.10">
    <property type="entry name" value="Cytochrome C3"/>
    <property type="match status" value="1"/>
</dbReference>
<reference evidence="4 5" key="1">
    <citation type="submission" date="2019-09" db="EMBL/GenBank/DDBJ databases">
        <authorList>
            <person name="Chen X.-Y."/>
        </authorList>
    </citation>
    <scope>NUCLEOTIDE SEQUENCE [LARGE SCALE GENOMIC DNA]</scope>
    <source>
        <strain evidence="4 5">NY5</strain>
    </source>
</reference>